<comment type="caution">
    <text evidence="3">The sequence shown here is derived from an EMBL/GenBank/DDBJ whole genome shotgun (WGS) entry which is preliminary data.</text>
</comment>
<gene>
    <name evidence="3" type="ORF">FA13DRAFT_1785715</name>
</gene>
<feature type="region of interest" description="Disordered" evidence="1">
    <location>
        <begin position="443"/>
        <end position="488"/>
    </location>
</feature>
<protein>
    <recommendedName>
        <fullName evidence="2">Integrase core domain-containing protein</fullName>
    </recommendedName>
</protein>
<name>A0A4Y7TVC3_COPMI</name>
<keyword evidence="4" id="KW-1185">Reference proteome</keyword>
<accession>A0A4Y7TVC3</accession>
<dbReference type="InterPro" id="IPR058913">
    <property type="entry name" value="Integrase_dom_put"/>
</dbReference>
<evidence type="ECO:0000256" key="1">
    <source>
        <dbReference type="SAM" id="MobiDB-lite"/>
    </source>
</evidence>
<dbReference type="Pfam" id="PF24764">
    <property type="entry name" value="rva_4"/>
    <property type="match status" value="1"/>
</dbReference>
<sequence length="488" mass="56275">MGKNKPLPPRSFLDPLIIFYYDSGKSDKESLDLIVRYHLDTTTYGLGYSSFRKIRRSMDLLGTRQQAHTLESIQDQMQELRVLFPNAGMLEMKSHLFDRYRMKVARSIIESFFATFEPELRQARLGRKLVRMQFWAAGINVLWCFDQHDKWKYKFGLCFHVGVDPFSGYLLWLRVWWNNSNPQLICSYYLDTVEGLGYIPLMTQSDPGTENTRIADAQTHLRQLLDPQLAGSIQHNWKRKKTNVKAEIEWSQFRRRWAPGFENILERGVVAGHYDLSNPIQVLLFRCLAIPWLQGELDRYRQRVNNFKPRKNVHKLTPHGRRQDLHFRPQDFGARDFKVLVPPQDVALARETYIDAGHSVFQLVPPTFAEVVNIIYVAMGQPPVSEKNFWSVYCDVLDQIEAGIEAETIPHAVVREWAEGVVRAVQEDDQAQRQAEVEEAQGAPNLFADPSRPPQGFVVVNNGGEGLPTVQLTDDEDESDGEAWLVDP</sequence>
<dbReference type="OrthoDB" id="5946233at2759"/>
<organism evidence="3 4">
    <name type="scientific">Coprinellus micaceus</name>
    <name type="common">Glistening ink-cap mushroom</name>
    <name type="synonym">Coprinus micaceus</name>
    <dbReference type="NCBI Taxonomy" id="71717"/>
    <lineage>
        <taxon>Eukaryota</taxon>
        <taxon>Fungi</taxon>
        <taxon>Dikarya</taxon>
        <taxon>Basidiomycota</taxon>
        <taxon>Agaricomycotina</taxon>
        <taxon>Agaricomycetes</taxon>
        <taxon>Agaricomycetidae</taxon>
        <taxon>Agaricales</taxon>
        <taxon>Agaricineae</taxon>
        <taxon>Psathyrellaceae</taxon>
        <taxon>Coprinellus</taxon>
    </lineage>
</organism>
<dbReference type="STRING" id="71717.A0A4Y7TVC3"/>
<evidence type="ECO:0000313" key="4">
    <source>
        <dbReference type="Proteomes" id="UP000298030"/>
    </source>
</evidence>
<evidence type="ECO:0000259" key="2">
    <source>
        <dbReference type="Pfam" id="PF24764"/>
    </source>
</evidence>
<reference evidence="3 4" key="1">
    <citation type="journal article" date="2019" name="Nat. Ecol. Evol.">
        <title>Megaphylogeny resolves global patterns of mushroom evolution.</title>
        <authorList>
            <person name="Varga T."/>
            <person name="Krizsan K."/>
            <person name="Foldi C."/>
            <person name="Dima B."/>
            <person name="Sanchez-Garcia M."/>
            <person name="Sanchez-Ramirez S."/>
            <person name="Szollosi G.J."/>
            <person name="Szarkandi J.G."/>
            <person name="Papp V."/>
            <person name="Albert L."/>
            <person name="Andreopoulos W."/>
            <person name="Angelini C."/>
            <person name="Antonin V."/>
            <person name="Barry K.W."/>
            <person name="Bougher N.L."/>
            <person name="Buchanan P."/>
            <person name="Buyck B."/>
            <person name="Bense V."/>
            <person name="Catcheside P."/>
            <person name="Chovatia M."/>
            <person name="Cooper J."/>
            <person name="Damon W."/>
            <person name="Desjardin D."/>
            <person name="Finy P."/>
            <person name="Geml J."/>
            <person name="Haridas S."/>
            <person name="Hughes K."/>
            <person name="Justo A."/>
            <person name="Karasinski D."/>
            <person name="Kautmanova I."/>
            <person name="Kiss B."/>
            <person name="Kocsube S."/>
            <person name="Kotiranta H."/>
            <person name="LaButti K.M."/>
            <person name="Lechner B.E."/>
            <person name="Liimatainen K."/>
            <person name="Lipzen A."/>
            <person name="Lukacs Z."/>
            <person name="Mihaltcheva S."/>
            <person name="Morgado L.N."/>
            <person name="Niskanen T."/>
            <person name="Noordeloos M.E."/>
            <person name="Ohm R.A."/>
            <person name="Ortiz-Santana B."/>
            <person name="Ovrebo C."/>
            <person name="Racz N."/>
            <person name="Riley R."/>
            <person name="Savchenko A."/>
            <person name="Shiryaev A."/>
            <person name="Soop K."/>
            <person name="Spirin V."/>
            <person name="Szebenyi C."/>
            <person name="Tomsovsky M."/>
            <person name="Tulloss R.E."/>
            <person name="Uehling J."/>
            <person name="Grigoriev I.V."/>
            <person name="Vagvolgyi C."/>
            <person name="Papp T."/>
            <person name="Martin F.M."/>
            <person name="Miettinen O."/>
            <person name="Hibbett D.S."/>
            <person name="Nagy L.G."/>
        </authorList>
    </citation>
    <scope>NUCLEOTIDE SEQUENCE [LARGE SCALE GENOMIC DNA]</scope>
    <source>
        <strain evidence="3 4">FP101781</strain>
    </source>
</reference>
<dbReference type="AlphaFoldDB" id="A0A4Y7TVC3"/>
<proteinExistence type="predicted"/>
<dbReference type="PANTHER" id="PTHR46177">
    <property type="entry name" value="INTEGRASE CATALYTIC DOMAIN-CONTAINING PROTEIN"/>
    <property type="match status" value="1"/>
</dbReference>
<feature type="domain" description="Integrase core" evidence="2">
    <location>
        <begin position="138"/>
        <end position="315"/>
    </location>
</feature>
<dbReference type="PANTHER" id="PTHR46177:SF1">
    <property type="entry name" value="INTEGRASE CATALYTIC DOMAIN-CONTAINING PROTEIN"/>
    <property type="match status" value="1"/>
</dbReference>
<dbReference type="Proteomes" id="UP000298030">
    <property type="component" value="Unassembled WGS sequence"/>
</dbReference>
<dbReference type="EMBL" id="QPFP01000003">
    <property type="protein sequence ID" value="TEB37828.1"/>
    <property type="molecule type" value="Genomic_DNA"/>
</dbReference>
<evidence type="ECO:0000313" key="3">
    <source>
        <dbReference type="EMBL" id="TEB37828.1"/>
    </source>
</evidence>